<dbReference type="CDD" id="cd01948">
    <property type="entry name" value="EAL"/>
    <property type="match status" value="1"/>
</dbReference>
<dbReference type="SMART" id="SM00052">
    <property type="entry name" value="EAL"/>
    <property type="match status" value="1"/>
</dbReference>
<feature type="transmembrane region" description="Helical" evidence="1">
    <location>
        <begin position="103"/>
        <end position="128"/>
    </location>
</feature>
<dbReference type="InterPro" id="IPR043128">
    <property type="entry name" value="Rev_trsase/Diguanyl_cyclase"/>
</dbReference>
<keyword evidence="1" id="KW-0472">Membrane</keyword>
<dbReference type="InterPro" id="IPR000160">
    <property type="entry name" value="GGDEF_dom"/>
</dbReference>
<dbReference type="Proteomes" id="UP000623842">
    <property type="component" value="Unassembled WGS sequence"/>
</dbReference>
<dbReference type="InterPro" id="IPR029787">
    <property type="entry name" value="Nucleotide_cyclase"/>
</dbReference>
<dbReference type="SUPFAM" id="SSF55073">
    <property type="entry name" value="Nucleotide cyclase"/>
    <property type="match status" value="1"/>
</dbReference>
<name>A0A919EHX1_9GAMM</name>
<dbReference type="PROSITE" id="PS50883">
    <property type="entry name" value="EAL"/>
    <property type="match status" value="1"/>
</dbReference>
<keyword evidence="1" id="KW-1133">Transmembrane helix</keyword>
<dbReference type="Pfam" id="PF00563">
    <property type="entry name" value="EAL"/>
    <property type="match status" value="1"/>
</dbReference>
<dbReference type="GO" id="GO:0071111">
    <property type="term" value="F:cyclic-guanylate-specific phosphodiesterase activity"/>
    <property type="evidence" value="ECO:0007669"/>
    <property type="project" value="InterPro"/>
</dbReference>
<evidence type="ECO:0000313" key="4">
    <source>
        <dbReference type="EMBL" id="GHF82326.1"/>
    </source>
</evidence>
<proteinExistence type="predicted"/>
<dbReference type="CDD" id="cd01949">
    <property type="entry name" value="GGDEF"/>
    <property type="match status" value="1"/>
</dbReference>
<feature type="transmembrane region" description="Helical" evidence="1">
    <location>
        <begin position="72"/>
        <end position="91"/>
    </location>
</feature>
<comment type="caution">
    <text evidence="4">The sequence shown here is derived from an EMBL/GenBank/DDBJ whole genome shotgun (WGS) entry which is preliminary data.</text>
</comment>
<sequence>MLMLTFVEQFCLYLFLMYLLLGLLDGLKKYRTHSRNRHMIALAVLTLSLSTTLAFTFDLYDTYNRFYIRESLSDFLSAGVFLFIAILLLNIEKQYFSGRILTYLSFAISAKALALSFLSVVLIELAIFPSIHLIAQYFDFMAFNMLGVALLTWMQSAERDAAEVAINRAKYLGKHDMLTGSLNREQVIEKIPACIEKAQVNEQKLAIYLIDIKRFKFINDTYGLKVGDSVLGKIARRLADSIMLPQVIGRISGDSFVFAVEINDNYQQEKVAQHLHDVISHPYKVQHQEIHLQASIGYCLAPVDGMEAEDLLHKANLALFQAESKNIASVKYTSGMQAHGSHLPAAEKEIRRGLQNKEFVLYFQPQLNLLTNRIDGVEALVRWDHPEKGILSPDQFLPDFEALGLNGQLDSYVLKQACEIGAHWYSEYKRRITIAVNLSAVEFQDPKLVAKIQSLLVEFEIPPKYLELEITENIVITDMVSAMDTIVMLQNMGIKVSIDDFGTGYSSLSYLRKLPIDKIKIDRSFITDFASNDSDLTIVKSMIKLSHGLGKRVLAEGVESEEQLSLLRKLGCDAVQGFYINPPLPQQKLATYLVRK</sequence>
<feature type="transmembrane region" description="Helical" evidence="1">
    <location>
        <begin position="6"/>
        <end position="27"/>
    </location>
</feature>
<dbReference type="AlphaFoldDB" id="A0A919EHX1"/>
<protein>
    <recommendedName>
        <fullName evidence="6">Bifunctional diguanylate cyclase/phosphodiesterase</fullName>
    </recommendedName>
</protein>
<dbReference type="PANTHER" id="PTHR33121:SF70">
    <property type="entry name" value="SIGNALING PROTEIN YKOW"/>
    <property type="match status" value="1"/>
</dbReference>
<accession>A0A919EHX1</accession>
<feature type="transmembrane region" description="Helical" evidence="1">
    <location>
        <begin position="39"/>
        <end position="60"/>
    </location>
</feature>
<dbReference type="InterPro" id="IPR035919">
    <property type="entry name" value="EAL_sf"/>
</dbReference>
<dbReference type="SUPFAM" id="SSF141868">
    <property type="entry name" value="EAL domain-like"/>
    <property type="match status" value="1"/>
</dbReference>
<dbReference type="Pfam" id="PF00990">
    <property type="entry name" value="GGDEF"/>
    <property type="match status" value="1"/>
</dbReference>
<reference evidence="4" key="1">
    <citation type="journal article" date="2014" name="Int. J. Syst. Evol. Microbiol.">
        <title>Complete genome sequence of Corynebacterium casei LMG S-19264T (=DSM 44701T), isolated from a smear-ripened cheese.</title>
        <authorList>
            <consortium name="US DOE Joint Genome Institute (JGI-PGF)"/>
            <person name="Walter F."/>
            <person name="Albersmeier A."/>
            <person name="Kalinowski J."/>
            <person name="Ruckert C."/>
        </authorList>
    </citation>
    <scope>NUCLEOTIDE SEQUENCE</scope>
    <source>
        <strain evidence="4">KCTC 42731</strain>
    </source>
</reference>
<evidence type="ECO:0000259" key="2">
    <source>
        <dbReference type="PROSITE" id="PS50883"/>
    </source>
</evidence>
<evidence type="ECO:0000313" key="5">
    <source>
        <dbReference type="Proteomes" id="UP000623842"/>
    </source>
</evidence>
<dbReference type="PANTHER" id="PTHR33121">
    <property type="entry name" value="CYCLIC DI-GMP PHOSPHODIESTERASE PDEF"/>
    <property type="match status" value="1"/>
</dbReference>
<dbReference type="InterPro" id="IPR001633">
    <property type="entry name" value="EAL_dom"/>
</dbReference>
<feature type="domain" description="GGDEF" evidence="3">
    <location>
        <begin position="203"/>
        <end position="335"/>
    </location>
</feature>
<dbReference type="Gene3D" id="3.30.70.270">
    <property type="match status" value="1"/>
</dbReference>
<feature type="domain" description="EAL" evidence="2">
    <location>
        <begin position="343"/>
        <end position="596"/>
    </location>
</feature>
<gene>
    <name evidence="4" type="ORF">GCM10017161_06880</name>
</gene>
<evidence type="ECO:0008006" key="6">
    <source>
        <dbReference type="Google" id="ProtNLM"/>
    </source>
</evidence>
<dbReference type="NCBIfam" id="TIGR00254">
    <property type="entry name" value="GGDEF"/>
    <property type="match status" value="1"/>
</dbReference>
<evidence type="ECO:0000256" key="1">
    <source>
        <dbReference type="SAM" id="Phobius"/>
    </source>
</evidence>
<dbReference type="InterPro" id="IPR050706">
    <property type="entry name" value="Cyclic-di-GMP_PDE-like"/>
</dbReference>
<organism evidence="4 5">
    <name type="scientific">Thalassotalea marina</name>
    <dbReference type="NCBI Taxonomy" id="1673741"/>
    <lineage>
        <taxon>Bacteria</taxon>
        <taxon>Pseudomonadati</taxon>
        <taxon>Pseudomonadota</taxon>
        <taxon>Gammaproteobacteria</taxon>
        <taxon>Alteromonadales</taxon>
        <taxon>Colwelliaceae</taxon>
        <taxon>Thalassotalea</taxon>
    </lineage>
</organism>
<evidence type="ECO:0000259" key="3">
    <source>
        <dbReference type="PROSITE" id="PS50887"/>
    </source>
</evidence>
<dbReference type="Gene3D" id="3.20.20.450">
    <property type="entry name" value="EAL domain"/>
    <property type="match status" value="1"/>
</dbReference>
<dbReference type="PROSITE" id="PS50887">
    <property type="entry name" value="GGDEF"/>
    <property type="match status" value="1"/>
</dbReference>
<dbReference type="EMBL" id="BNCK01000002">
    <property type="protein sequence ID" value="GHF82326.1"/>
    <property type="molecule type" value="Genomic_DNA"/>
</dbReference>
<keyword evidence="1" id="KW-0812">Transmembrane</keyword>
<reference evidence="4" key="2">
    <citation type="submission" date="2020-09" db="EMBL/GenBank/DDBJ databases">
        <authorList>
            <person name="Sun Q."/>
            <person name="Kim S."/>
        </authorList>
    </citation>
    <scope>NUCLEOTIDE SEQUENCE</scope>
    <source>
        <strain evidence="4">KCTC 42731</strain>
    </source>
</reference>
<keyword evidence="5" id="KW-1185">Reference proteome</keyword>
<dbReference type="SMART" id="SM00267">
    <property type="entry name" value="GGDEF"/>
    <property type="match status" value="1"/>
</dbReference>